<evidence type="ECO:0000313" key="4">
    <source>
        <dbReference type="EMBL" id="EIC22841.1"/>
    </source>
</evidence>
<evidence type="ECO:0000256" key="1">
    <source>
        <dbReference type="ARBA" id="ARBA00022603"/>
    </source>
</evidence>
<dbReference type="OrthoDB" id="9804086at2"/>
<gene>
    <name evidence="4" type="ORF">Thi970DRAFT_00477</name>
</gene>
<keyword evidence="5" id="KW-1185">Reference proteome</keyword>
<sequence>MSNRTEVIPEDILVGRIEKSEAAANIDYYQRHAERFFQETISVDMRPLYQPFLPLLPAGGRILDAGCGSGRDLRAFRELGFQTTGFDASSSLVALASEHLGEPVHCLNFRDIPWHDEFHGIWACASLLHIPRSDLAYILKRLAKALISSGILYASFKYGTTEREKDGRFFTDMDESTLAALLDEVAVFAPLDIWITADQRPGRDDERWLNALLRKVDNPAQD</sequence>
<keyword evidence="1 4" id="KW-0489">Methyltransferase</keyword>
<dbReference type="eggNOG" id="COG2227">
    <property type="taxonomic scope" value="Bacteria"/>
</dbReference>
<dbReference type="PANTHER" id="PTHR43861">
    <property type="entry name" value="TRANS-ACONITATE 2-METHYLTRANSFERASE-RELATED"/>
    <property type="match status" value="1"/>
</dbReference>
<dbReference type="GO" id="GO:0008168">
    <property type="term" value="F:methyltransferase activity"/>
    <property type="evidence" value="ECO:0007669"/>
    <property type="project" value="UniProtKB-KW"/>
</dbReference>
<evidence type="ECO:0000313" key="5">
    <source>
        <dbReference type="Proteomes" id="UP000002964"/>
    </source>
</evidence>
<name>H8YWL5_9GAMM</name>
<keyword evidence="2 4" id="KW-0808">Transferase</keyword>
<dbReference type="Gene3D" id="3.40.50.150">
    <property type="entry name" value="Vaccinia Virus protein VP39"/>
    <property type="match status" value="1"/>
</dbReference>
<reference evidence="5" key="1">
    <citation type="submission" date="2011-06" db="EMBL/GenBank/DDBJ databases">
        <authorList>
            <consortium name="US DOE Joint Genome Institute (JGI-PGF)"/>
            <person name="Lucas S."/>
            <person name="Han J."/>
            <person name="Lapidus A."/>
            <person name="Cheng J.-F."/>
            <person name="Goodwin L."/>
            <person name="Pitluck S."/>
            <person name="Peters L."/>
            <person name="Land M.L."/>
            <person name="Hauser L."/>
            <person name="Vogl K."/>
            <person name="Liu Z."/>
            <person name="Overmann J."/>
            <person name="Frigaard N.-U."/>
            <person name="Bryant D.A."/>
            <person name="Woyke T.J."/>
        </authorList>
    </citation>
    <scope>NUCLEOTIDE SEQUENCE [LARGE SCALE GENOMIC DNA]</scope>
    <source>
        <strain evidence="5">970</strain>
    </source>
</reference>
<dbReference type="PANTHER" id="PTHR43861:SF1">
    <property type="entry name" value="TRANS-ACONITATE 2-METHYLTRANSFERASE"/>
    <property type="match status" value="1"/>
</dbReference>
<dbReference type="STRING" id="631362.Thi970DRAFT_00477"/>
<evidence type="ECO:0000256" key="2">
    <source>
        <dbReference type="ARBA" id="ARBA00022679"/>
    </source>
</evidence>
<dbReference type="SUPFAM" id="SSF53335">
    <property type="entry name" value="S-adenosyl-L-methionine-dependent methyltransferases"/>
    <property type="match status" value="1"/>
</dbReference>
<reference evidence="4 5" key="2">
    <citation type="submission" date="2011-11" db="EMBL/GenBank/DDBJ databases">
        <authorList>
            <consortium name="US DOE Joint Genome Institute"/>
            <person name="Lucas S."/>
            <person name="Han J."/>
            <person name="Lapidus A."/>
            <person name="Cheng J.-F."/>
            <person name="Goodwin L."/>
            <person name="Pitluck S."/>
            <person name="Peters L."/>
            <person name="Ovchinnikova G."/>
            <person name="Zhang X."/>
            <person name="Detter J.C."/>
            <person name="Han C."/>
            <person name="Tapia R."/>
            <person name="Land M."/>
            <person name="Hauser L."/>
            <person name="Kyrpides N."/>
            <person name="Ivanova N."/>
            <person name="Pagani I."/>
            <person name="Vogl K."/>
            <person name="Liu Z."/>
            <person name="Overmann J."/>
            <person name="Frigaard N.-U."/>
            <person name="Bryant D."/>
            <person name="Woyke T."/>
        </authorList>
    </citation>
    <scope>NUCLEOTIDE SEQUENCE [LARGE SCALE GENOMIC DNA]</scope>
    <source>
        <strain evidence="4 5">970</strain>
    </source>
</reference>
<dbReference type="InterPro" id="IPR041698">
    <property type="entry name" value="Methyltransf_25"/>
</dbReference>
<dbReference type="Pfam" id="PF13649">
    <property type="entry name" value="Methyltransf_25"/>
    <property type="match status" value="1"/>
</dbReference>
<organism evidence="4 5">
    <name type="scientific">Thiorhodovibrio frisius</name>
    <dbReference type="NCBI Taxonomy" id="631362"/>
    <lineage>
        <taxon>Bacteria</taxon>
        <taxon>Pseudomonadati</taxon>
        <taxon>Pseudomonadota</taxon>
        <taxon>Gammaproteobacteria</taxon>
        <taxon>Chromatiales</taxon>
        <taxon>Chromatiaceae</taxon>
        <taxon>Thiorhodovibrio</taxon>
    </lineage>
</organism>
<protein>
    <submittedName>
        <fullName evidence="4">Methyltransferase family protein</fullName>
    </submittedName>
</protein>
<dbReference type="Proteomes" id="UP000002964">
    <property type="component" value="Unassembled WGS sequence"/>
</dbReference>
<dbReference type="RefSeq" id="WP_009146926.1">
    <property type="nucleotide sequence ID" value="NZ_CP121471.1"/>
</dbReference>
<dbReference type="GO" id="GO:0032259">
    <property type="term" value="P:methylation"/>
    <property type="evidence" value="ECO:0007669"/>
    <property type="project" value="UniProtKB-KW"/>
</dbReference>
<proteinExistence type="predicted"/>
<dbReference type="CDD" id="cd02440">
    <property type="entry name" value="AdoMet_MTases"/>
    <property type="match status" value="1"/>
</dbReference>
<evidence type="ECO:0000259" key="3">
    <source>
        <dbReference type="Pfam" id="PF13649"/>
    </source>
</evidence>
<dbReference type="AlphaFoldDB" id="H8YWL5"/>
<feature type="domain" description="Methyltransferase" evidence="3">
    <location>
        <begin position="62"/>
        <end position="149"/>
    </location>
</feature>
<dbReference type="InterPro" id="IPR029063">
    <property type="entry name" value="SAM-dependent_MTases_sf"/>
</dbReference>
<accession>H8YWL5</accession>
<dbReference type="EMBL" id="JH603168">
    <property type="protein sequence ID" value="EIC22841.1"/>
    <property type="molecule type" value="Genomic_DNA"/>
</dbReference>
<dbReference type="HOGENOM" id="CLU_057823_2_1_6"/>